<evidence type="ECO:0000256" key="3">
    <source>
        <dbReference type="ARBA" id="ARBA00022737"/>
    </source>
</evidence>
<keyword evidence="5" id="KW-0611">Plant defense</keyword>
<comment type="similarity">
    <text evidence="1">Belongs to the disease resistance NB-LRR family.</text>
</comment>
<dbReference type="GO" id="GO:0000166">
    <property type="term" value="F:nucleotide binding"/>
    <property type="evidence" value="ECO:0007669"/>
    <property type="project" value="UniProtKB-KW"/>
</dbReference>
<evidence type="ECO:0000256" key="2">
    <source>
        <dbReference type="ARBA" id="ARBA00022614"/>
    </source>
</evidence>
<sequence>MELIVSAIMSDLLNRALSKAIQRYRRSKAEDTEHKLRRLHRVLLQIDATVERAEGRHITNQAMLRQLQMLRQGMYQGHHMLDTTLKYRCSDDANSSGDLPVALPGFSSARRLLSRPFRFSSDTYSVPAPGTALGAESSKQLEKTLDDLERLVGDMAEFTLFLEGYPRISRKPYSAHLVLGSVMFGRQMEMETVIDFLLRTEAAGNESPGVLPIVGAARVGKSTLVEHVCLDERLRGHFSSIVVFTVEDTGAAFRGDAVVKHPRFTKPFSLKKTATHR</sequence>
<dbReference type="InterPro" id="IPR027417">
    <property type="entry name" value="P-loop_NTPase"/>
</dbReference>
<dbReference type="Pfam" id="PF18052">
    <property type="entry name" value="Rx_N"/>
    <property type="match status" value="1"/>
</dbReference>
<feature type="domain" description="Disease resistance N-terminal" evidence="6">
    <location>
        <begin position="8"/>
        <end position="83"/>
    </location>
</feature>
<evidence type="ECO:0000256" key="4">
    <source>
        <dbReference type="ARBA" id="ARBA00022741"/>
    </source>
</evidence>
<keyword evidence="4" id="KW-0547">Nucleotide-binding</keyword>
<dbReference type="AlphaFoldDB" id="A0A1D6NDN6"/>
<dbReference type="InterPro" id="IPR041118">
    <property type="entry name" value="Rx_N"/>
</dbReference>
<keyword evidence="3" id="KW-0677">Repeat</keyword>
<accession>A0A1D6NDN6</accession>
<dbReference type="EMBL" id="CM007649">
    <property type="protein sequence ID" value="ONM38601.1"/>
    <property type="molecule type" value="Genomic_DNA"/>
</dbReference>
<dbReference type="eggNOG" id="KOG4658">
    <property type="taxonomic scope" value="Eukaryota"/>
</dbReference>
<dbReference type="PANTHER" id="PTHR33377">
    <property type="entry name" value="OS10G0134700 PROTEIN-RELATED"/>
    <property type="match status" value="1"/>
</dbReference>
<proteinExistence type="inferred from homology"/>
<dbReference type="PANTHER" id="PTHR33377:SF60">
    <property type="entry name" value="NB-ARC DOMAIN-CONTAINING PROTEIN"/>
    <property type="match status" value="1"/>
</dbReference>
<evidence type="ECO:0000256" key="1">
    <source>
        <dbReference type="ARBA" id="ARBA00008894"/>
    </source>
</evidence>
<gene>
    <name evidence="7" type="ORF">ZEAMMB73_Zm00001d043623</name>
</gene>
<dbReference type="SUPFAM" id="SSF52540">
    <property type="entry name" value="P-loop containing nucleoside triphosphate hydrolases"/>
    <property type="match status" value="1"/>
</dbReference>
<evidence type="ECO:0000313" key="7">
    <source>
        <dbReference type="EMBL" id="ONM38601.1"/>
    </source>
</evidence>
<protein>
    <recommendedName>
        <fullName evidence="6">Disease resistance N-terminal domain-containing protein</fullName>
    </recommendedName>
</protein>
<evidence type="ECO:0000259" key="6">
    <source>
        <dbReference type="Pfam" id="PF18052"/>
    </source>
</evidence>
<reference evidence="7" key="1">
    <citation type="submission" date="2015-12" db="EMBL/GenBank/DDBJ databases">
        <title>Update maize B73 reference genome by single molecule sequencing technologies.</title>
        <authorList>
            <consortium name="Maize Genome Sequencing Project"/>
            <person name="Ware D."/>
        </authorList>
    </citation>
    <scope>NUCLEOTIDE SEQUENCE [LARGE SCALE GENOMIC DNA]</scope>
    <source>
        <tissue evidence="7">Seedling</tissue>
    </source>
</reference>
<keyword evidence="2" id="KW-0433">Leucine-rich repeat</keyword>
<dbReference type="OMA" id="DHIAPEK"/>
<organism evidence="7">
    <name type="scientific">Zea mays</name>
    <name type="common">Maize</name>
    <dbReference type="NCBI Taxonomy" id="4577"/>
    <lineage>
        <taxon>Eukaryota</taxon>
        <taxon>Viridiplantae</taxon>
        <taxon>Streptophyta</taxon>
        <taxon>Embryophyta</taxon>
        <taxon>Tracheophyta</taxon>
        <taxon>Spermatophyta</taxon>
        <taxon>Magnoliopsida</taxon>
        <taxon>Liliopsida</taxon>
        <taxon>Poales</taxon>
        <taxon>Poaceae</taxon>
        <taxon>PACMAD clade</taxon>
        <taxon>Panicoideae</taxon>
        <taxon>Andropogonodae</taxon>
        <taxon>Andropogoneae</taxon>
        <taxon>Tripsacinae</taxon>
        <taxon>Zea</taxon>
    </lineage>
</organism>
<name>A0A1D6NDN6_MAIZE</name>
<dbReference type="PaxDb" id="4577-GRMZM2G116271_P01"/>
<dbReference type="InParanoid" id="A0A1D6NDN6"/>
<dbReference type="GO" id="GO:0006952">
    <property type="term" value="P:defense response"/>
    <property type="evidence" value="ECO:0007669"/>
    <property type="project" value="UniProtKB-KW"/>
</dbReference>
<evidence type="ECO:0000256" key="5">
    <source>
        <dbReference type="ARBA" id="ARBA00022821"/>
    </source>
</evidence>
<dbReference type="Gene3D" id="3.40.50.300">
    <property type="entry name" value="P-loop containing nucleotide triphosphate hydrolases"/>
    <property type="match status" value="1"/>
</dbReference>